<comment type="caution">
    <text evidence="2">The sequence shown here is derived from an EMBL/GenBank/DDBJ whole genome shotgun (WGS) entry which is preliminary data.</text>
</comment>
<keyword evidence="3" id="KW-1185">Reference proteome</keyword>
<accession>A0A841GMI5</accession>
<keyword evidence="1" id="KW-0732">Signal</keyword>
<proteinExistence type="predicted"/>
<dbReference type="AlphaFoldDB" id="A0A841GMI5"/>
<evidence type="ECO:0000256" key="1">
    <source>
        <dbReference type="SAM" id="SignalP"/>
    </source>
</evidence>
<sequence>MPRTRRILATVCTVALAGTSLAMYAPNRAMPPLTWSAASPASAARGDEAVRLATGAFGRSGKLRAVVTDPNRRLELPLEWAEADPVEAAYSWAPQVGTQVRVLGGGGALHGGLFAPSTAGVWRLHLRGATWAQEMGDLSVITRVPFSEKRGGVLNGYRIGEYATESDGRTDRYAPPAGFIEVTRENQDLYVSEHFRLRNFLTKDQFAVWPKYLALDLRLIDKLELVIQELNAMGVRAEHVAVMSGFRTPAYNGPGEGGRARLSRHTYGDASDVWVDNDQDGYIDDLNGDGRRDTDDVRVMLRAVDRVENRHPELIGGAGVYDGNGAHGPFIHIDARGYTARW</sequence>
<dbReference type="Gene3D" id="3.30.1380.10">
    <property type="match status" value="1"/>
</dbReference>
<organism evidence="2 3">
    <name type="scientific">Longimicrobium terrae</name>
    <dbReference type="NCBI Taxonomy" id="1639882"/>
    <lineage>
        <taxon>Bacteria</taxon>
        <taxon>Pseudomonadati</taxon>
        <taxon>Gemmatimonadota</taxon>
        <taxon>Longimicrobiia</taxon>
        <taxon>Longimicrobiales</taxon>
        <taxon>Longimicrobiaceae</taxon>
        <taxon>Longimicrobium</taxon>
    </lineage>
</organism>
<feature type="chain" id="PRO_5032905072" description="Peptidase M15A C-terminal domain-containing protein" evidence="1">
    <location>
        <begin position="25"/>
        <end position="342"/>
    </location>
</feature>
<dbReference type="SUPFAM" id="SSF55166">
    <property type="entry name" value="Hedgehog/DD-peptidase"/>
    <property type="match status" value="1"/>
</dbReference>
<dbReference type="EMBL" id="JACHIA010000003">
    <property type="protein sequence ID" value="MBB6070001.1"/>
    <property type="molecule type" value="Genomic_DNA"/>
</dbReference>
<dbReference type="RefSeq" id="WP_170039685.1">
    <property type="nucleotide sequence ID" value="NZ_JABDTL010000002.1"/>
</dbReference>
<gene>
    <name evidence="2" type="ORF">HNQ61_001618</name>
</gene>
<evidence type="ECO:0008006" key="4">
    <source>
        <dbReference type="Google" id="ProtNLM"/>
    </source>
</evidence>
<dbReference type="InterPro" id="IPR009045">
    <property type="entry name" value="Zn_M74/Hedgehog-like"/>
</dbReference>
<feature type="signal peptide" evidence="1">
    <location>
        <begin position="1"/>
        <end position="24"/>
    </location>
</feature>
<reference evidence="2 3" key="1">
    <citation type="submission" date="2020-08" db="EMBL/GenBank/DDBJ databases">
        <title>Genomic Encyclopedia of Type Strains, Phase IV (KMG-IV): sequencing the most valuable type-strain genomes for metagenomic binning, comparative biology and taxonomic classification.</title>
        <authorList>
            <person name="Goeker M."/>
        </authorList>
    </citation>
    <scope>NUCLEOTIDE SEQUENCE [LARGE SCALE GENOMIC DNA]</scope>
    <source>
        <strain evidence="2 3">DSM 29007</strain>
    </source>
</reference>
<protein>
    <recommendedName>
        <fullName evidence="4">Peptidase M15A C-terminal domain-containing protein</fullName>
    </recommendedName>
</protein>
<evidence type="ECO:0000313" key="3">
    <source>
        <dbReference type="Proteomes" id="UP000582837"/>
    </source>
</evidence>
<name>A0A841GMI5_9BACT</name>
<evidence type="ECO:0000313" key="2">
    <source>
        <dbReference type="EMBL" id="MBB6070001.1"/>
    </source>
</evidence>
<dbReference type="Proteomes" id="UP000582837">
    <property type="component" value="Unassembled WGS sequence"/>
</dbReference>